<gene>
    <name evidence="1" type="ORF">GIB67_015837</name>
</gene>
<dbReference type="Proteomes" id="UP000541444">
    <property type="component" value="Unassembled WGS sequence"/>
</dbReference>
<name>A0A7J7NEQ6_9MAGN</name>
<evidence type="ECO:0008006" key="3">
    <source>
        <dbReference type="Google" id="ProtNLM"/>
    </source>
</evidence>
<proteinExistence type="predicted"/>
<dbReference type="PANTHER" id="PTHR46872:SF10">
    <property type="entry name" value="MYB-LIKE DOMAIN-CONTAINING PROTEIN"/>
    <property type="match status" value="1"/>
</dbReference>
<dbReference type="EMBL" id="JACGCM010000846">
    <property type="protein sequence ID" value="KAF6165514.1"/>
    <property type="molecule type" value="Genomic_DNA"/>
</dbReference>
<sequence>MGEGVSDLWTHRQQESFSTLMKMNSGFETESFLKMAMQLFPCKSRENIVSYYFNVIILRRMRKQARLTYLAIDSDNDEVEERSRKSQKLACKYLI</sequence>
<reference evidence="1 2" key="1">
    <citation type="journal article" date="2020" name="IScience">
        <title>Genome Sequencing of the Endangered Kingdonia uniflora (Circaeasteraceae, Ranunculales) Reveals Potential Mechanisms of Evolutionary Specialization.</title>
        <authorList>
            <person name="Sun Y."/>
            <person name="Deng T."/>
            <person name="Zhang A."/>
            <person name="Moore M.J."/>
            <person name="Landis J.B."/>
            <person name="Lin N."/>
            <person name="Zhang H."/>
            <person name="Zhang X."/>
            <person name="Huang J."/>
            <person name="Zhang X."/>
            <person name="Sun H."/>
            <person name="Wang H."/>
        </authorList>
    </citation>
    <scope>NUCLEOTIDE SEQUENCE [LARGE SCALE GENOMIC DNA]</scope>
    <source>
        <strain evidence="1">TB1705</strain>
        <tissue evidence="1">Leaf</tissue>
    </source>
</reference>
<dbReference type="PANTHER" id="PTHR46872">
    <property type="entry name" value="DNA BINDING PROTEIN"/>
    <property type="match status" value="1"/>
</dbReference>
<comment type="caution">
    <text evidence="1">The sequence shown here is derived from an EMBL/GenBank/DDBJ whole genome shotgun (WGS) entry which is preliminary data.</text>
</comment>
<protein>
    <recommendedName>
        <fullName evidence="3">ELM2 domain-containing protein</fullName>
    </recommendedName>
</protein>
<accession>A0A7J7NEQ6</accession>
<evidence type="ECO:0000313" key="1">
    <source>
        <dbReference type="EMBL" id="KAF6165514.1"/>
    </source>
</evidence>
<evidence type="ECO:0000313" key="2">
    <source>
        <dbReference type="Proteomes" id="UP000541444"/>
    </source>
</evidence>
<organism evidence="1 2">
    <name type="scientific">Kingdonia uniflora</name>
    <dbReference type="NCBI Taxonomy" id="39325"/>
    <lineage>
        <taxon>Eukaryota</taxon>
        <taxon>Viridiplantae</taxon>
        <taxon>Streptophyta</taxon>
        <taxon>Embryophyta</taxon>
        <taxon>Tracheophyta</taxon>
        <taxon>Spermatophyta</taxon>
        <taxon>Magnoliopsida</taxon>
        <taxon>Ranunculales</taxon>
        <taxon>Circaeasteraceae</taxon>
        <taxon>Kingdonia</taxon>
    </lineage>
</organism>
<dbReference type="AlphaFoldDB" id="A0A7J7NEQ6"/>
<dbReference type="OrthoDB" id="1938526at2759"/>
<keyword evidence="2" id="KW-1185">Reference proteome</keyword>